<evidence type="ECO:0000256" key="2">
    <source>
        <dbReference type="ARBA" id="ARBA00023002"/>
    </source>
</evidence>
<evidence type="ECO:0000313" key="3">
    <source>
        <dbReference type="EMBL" id="SFG96928.1"/>
    </source>
</evidence>
<gene>
    <name evidence="3" type="ORF">SAMN02787118_13546</name>
</gene>
<dbReference type="FunFam" id="3.40.50.720:FF:000173">
    <property type="entry name" value="3-oxoacyl-[acyl-carrier protein] reductase"/>
    <property type="match status" value="1"/>
</dbReference>
<dbReference type="PANTHER" id="PTHR42879:SF2">
    <property type="entry name" value="3-OXOACYL-[ACYL-CARRIER-PROTEIN] REDUCTASE FABG"/>
    <property type="match status" value="1"/>
</dbReference>
<dbReference type="Pfam" id="PF13561">
    <property type="entry name" value="adh_short_C2"/>
    <property type="match status" value="1"/>
</dbReference>
<reference evidence="3 4" key="1">
    <citation type="submission" date="2016-10" db="EMBL/GenBank/DDBJ databases">
        <authorList>
            <person name="de Groot N.N."/>
        </authorList>
    </citation>
    <scope>NUCLEOTIDE SEQUENCE [LARGE SCALE GENOMIC DNA]</scope>
    <source>
        <strain evidence="3 4">OK461</strain>
    </source>
</reference>
<dbReference type="Proteomes" id="UP000181942">
    <property type="component" value="Unassembled WGS sequence"/>
</dbReference>
<dbReference type="InterPro" id="IPR050259">
    <property type="entry name" value="SDR"/>
</dbReference>
<dbReference type="RefSeq" id="WP_075033219.1">
    <property type="nucleotide sequence ID" value="NZ_FONR01000035.1"/>
</dbReference>
<dbReference type="PRINTS" id="PR00081">
    <property type="entry name" value="GDHRDH"/>
</dbReference>
<keyword evidence="2" id="KW-0560">Oxidoreductase</keyword>
<proteinExistence type="inferred from homology"/>
<sequence length="250" mass="25591">MSLPLSLEGKVAVVTGGARGIGQAIATVLAAQGAAVAVWDLNLEAAEKTVATIHEAGGTAIAVGGDAADATAVAAAAARTRHELGPVTILVNNAGISVYESFTDITEDSWDRMIRINLKGPFLVTRELVPDMLAAGWGRIVNISSSAAQSGAPAVGHYAASKGGVIGLTKALAFEYIDKGITVNHVPPGFIDTPLVRESDVDVAAVAAMMPMKRAGRPEDVAYAVAYLASEEAGYVTGQTLSTNGGRYMA</sequence>
<evidence type="ECO:0000313" key="4">
    <source>
        <dbReference type="Proteomes" id="UP000181942"/>
    </source>
</evidence>
<dbReference type="InterPro" id="IPR002347">
    <property type="entry name" value="SDR_fam"/>
</dbReference>
<dbReference type="AlphaFoldDB" id="A0A1I2W670"/>
<dbReference type="InterPro" id="IPR036291">
    <property type="entry name" value="NAD(P)-bd_dom_sf"/>
</dbReference>
<dbReference type="InterPro" id="IPR020904">
    <property type="entry name" value="Sc_DH/Rdtase_CS"/>
</dbReference>
<organism evidence="3 4">
    <name type="scientific">Streptomyces mirabilis</name>
    <dbReference type="NCBI Taxonomy" id="68239"/>
    <lineage>
        <taxon>Bacteria</taxon>
        <taxon>Bacillati</taxon>
        <taxon>Actinomycetota</taxon>
        <taxon>Actinomycetes</taxon>
        <taxon>Kitasatosporales</taxon>
        <taxon>Streptomycetaceae</taxon>
        <taxon>Streptomyces</taxon>
    </lineage>
</organism>
<dbReference type="Gene3D" id="3.40.50.720">
    <property type="entry name" value="NAD(P)-binding Rossmann-like Domain"/>
    <property type="match status" value="1"/>
</dbReference>
<dbReference type="PRINTS" id="PR00080">
    <property type="entry name" value="SDRFAMILY"/>
</dbReference>
<dbReference type="NCBIfam" id="NF009466">
    <property type="entry name" value="PRK12826.1-2"/>
    <property type="match status" value="1"/>
</dbReference>
<evidence type="ECO:0000256" key="1">
    <source>
        <dbReference type="ARBA" id="ARBA00006484"/>
    </source>
</evidence>
<dbReference type="SUPFAM" id="SSF51735">
    <property type="entry name" value="NAD(P)-binding Rossmann-fold domains"/>
    <property type="match status" value="1"/>
</dbReference>
<accession>A0A1I2W670</accession>
<comment type="similarity">
    <text evidence="1">Belongs to the short-chain dehydrogenases/reductases (SDR) family.</text>
</comment>
<protein>
    <submittedName>
        <fullName evidence="3">2-hydroxycyclohexanecarboxyl-CoA dehydrogenase</fullName>
    </submittedName>
</protein>
<dbReference type="PANTHER" id="PTHR42879">
    <property type="entry name" value="3-OXOACYL-(ACYL-CARRIER-PROTEIN) REDUCTASE"/>
    <property type="match status" value="1"/>
</dbReference>
<dbReference type="GO" id="GO:0016491">
    <property type="term" value="F:oxidoreductase activity"/>
    <property type="evidence" value="ECO:0007669"/>
    <property type="project" value="UniProtKB-KW"/>
</dbReference>
<dbReference type="GO" id="GO:0032787">
    <property type="term" value="P:monocarboxylic acid metabolic process"/>
    <property type="evidence" value="ECO:0007669"/>
    <property type="project" value="UniProtKB-ARBA"/>
</dbReference>
<dbReference type="EMBL" id="FONR01000035">
    <property type="protein sequence ID" value="SFG96928.1"/>
    <property type="molecule type" value="Genomic_DNA"/>
</dbReference>
<dbReference type="PROSITE" id="PS00061">
    <property type="entry name" value="ADH_SHORT"/>
    <property type="match status" value="1"/>
</dbReference>
<dbReference type="NCBIfam" id="NF005559">
    <property type="entry name" value="PRK07231.1"/>
    <property type="match status" value="1"/>
</dbReference>
<name>A0A1I2W670_9ACTN</name>